<sequence>MTLAETIIRKCERSSRDWKKGESGNRTYYIQQEDYDAIGRKALFEEVETLKREGILTEVRWYQTGIELEWVRYSLSALPKLYERAGIEPKGKRLEEARAFFQQVFRGIHSPWLLKYGQELFARIEEGKMPKEMGQEEWFDLLRRVDQLREPTYKRIFSNGCFRDSKRFERQYQKRLVQLARKYWDVIEDEMSDTEVLSELNLESYSQELCFKGNLRLILNGTELDMGCFRQGAVLNSETLKTIGICGKQSIKKVITVENKANYMAMPYEQGSLILFCHGYFTPLERKFLIRLRQILPEDTQYLHTGDLDYGGIRIFGWIRKQVFPEVRPFRMDRETFLRFQSYGEPMDDGKLEKLRQVKEPLLEELKEMILTTGLAIEQECFCLEKNGSMC</sequence>
<gene>
    <name evidence="2" type="ORF">IAB26_11405</name>
</gene>
<dbReference type="EMBL" id="DVFT01000167">
    <property type="protein sequence ID" value="HIQ97155.1"/>
    <property type="molecule type" value="Genomic_DNA"/>
</dbReference>
<evidence type="ECO:0000259" key="1">
    <source>
        <dbReference type="Pfam" id="PF09983"/>
    </source>
</evidence>
<evidence type="ECO:0000313" key="2">
    <source>
        <dbReference type="EMBL" id="HIQ97155.1"/>
    </source>
</evidence>
<proteinExistence type="predicted"/>
<name>A0A9D0ZYH8_9FIRM</name>
<dbReference type="InterPro" id="IPR024534">
    <property type="entry name" value="JetD_C"/>
</dbReference>
<comment type="caution">
    <text evidence="2">The sequence shown here is derived from an EMBL/GenBank/DDBJ whole genome shotgun (WGS) entry which is preliminary data.</text>
</comment>
<dbReference type="AlphaFoldDB" id="A0A9D0ZYH8"/>
<dbReference type="Pfam" id="PF09983">
    <property type="entry name" value="JetD_C"/>
    <property type="match status" value="1"/>
</dbReference>
<feature type="domain" description="Wadjet protein JetD C-terminal" evidence="1">
    <location>
        <begin position="248"/>
        <end position="381"/>
    </location>
</feature>
<organism evidence="2 3">
    <name type="scientific">Candidatus Limivivens merdigallinarum</name>
    <dbReference type="NCBI Taxonomy" id="2840859"/>
    <lineage>
        <taxon>Bacteria</taxon>
        <taxon>Bacillati</taxon>
        <taxon>Bacillota</taxon>
        <taxon>Clostridia</taxon>
        <taxon>Lachnospirales</taxon>
        <taxon>Lachnospiraceae</taxon>
        <taxon>Lachnospiraceae incertae sedis</taxon>
        <taxon>Candidatus Limivivens</taxon>
    </lineage>
</organism>
<reference evidence="2" key="1">
    <citation type="submission" date="2020-10" db="EMBL/GenBank/DDBJ databases">
        <authorList>
            <person name="Gilroy R."/>
        </authorList>
    </citation>
    <scope>NUCLEOTIDE SEQUENCE</scope>
    <source>
        <strain evidence="2">ChiSjej3B21-11622</strain>
    </source>
</reference>
<reference evidence="2" key="2">
    <citation type="journal article" date="2021" name="PeerJ">
        <title>Extensive microbial diversity within the chicken gut microbiome revealed by metagenomics and culture.</title>
        <authorList>
            <person name="Gilroy R."/>
            <person name="Ravi A."/>
            <person name="Getino M."/>
            <person name="Pursley I."/>
            <person name="Horton D.L."/>
            <person name="Alikhan N.F."/>
            <person name="Baker D."/>
            <person name="Gharbi K."/>
            <person name="Hall N."/>
            <person name="Watson M."/>
            <person name="Adriaenssens E.M."/>
            <person name="Foster-Nyarko E."/>
            <person name="Jarju S."/>
            <person name="Secka A."/>
            <person name="Antonio M."/>
            <person name="Oren A."/>
            <person name="Chaudhuri R.R."/>
            <person name="La Ragione R."/>
            <person name="Hildebrand F."/>
            <person name="Pallen M.J."/>
        </authorList>
    </citation>
    <scope>NUCLEOTIDE SEQUENCE</scope>
    <source>
        <strain evidence="2">ChiSjej3B21-11622</strain>
    </source>
</reference>
<dbReference type="Proteomes" id="UP000886886">
    <property type="component" value="Unassembled WGS sequence"/>
</dbReference>
<accession>A0A9D0ZYH8</accession>
<evidence type="ECO:0000313" key="3">
    <source>
        <dbReference type="Proteomes" id="UP000886886"/>
    </source>
</evidence>
<protein>
    <submittedName>
        <fullName evidence="2">DUF2399 domain-containing protein</fullName>
    </submittedName>
</protein>